<dbReference type="Pfam" id="PF06414">
    <property type="entry name" value="Zeta_toxin"/>
    <property type="match status" value="1"/>
</dbReference>
<evidence type="ECO:0000256" key="1">
    <source>
        <dbReference type="ARBA" id="ARBA00022741"/>
    </source>
</evidence>
<feature type="domain" description="Zeta toxin" evidence="3">
    <location>
        <begin position="6"/>
        <end position="154"/>
    </location>
</feature>
<gene>
    <name evidence="4" type="ORF">CAPSK01_003721</name>
</gene>
<dbReference type="PANTHER" id="PTHR39206">
    <property type="entry name" value="SLL8004 PROTEIN"/>
    <property type="match status" value="1"/>
</dbReference>
<comment type="caution">
    <text evidence="4">The sequence shown here is derived from an EMBL/GenBank/DDBJ whole genome shotgun (WGS) entry which is preliminary data.</text>
</comment>
<evidence type="ECO:0000259" key="3">
    <source>
        <dbReference type="Pfam" id="PF06414"/>
    </source>
</evidence>
<dbReference type="EMBL" id="JDSS02000037">
    <property type="protein sequence ID" value="KFB66783.1"/>
    <property type="molecule type" value="Genomic_DNA"/>
</dbReference>
<dbReference type="PANTHER" id="PTHR39206:SF1">
    <property type="entry name" value="SLL8004 PROTEIN"/>
    <property type="match status" value="1"/>
</dbReference>
<dbReference type="RefSeq" id="WP_273703851.1">
    <property type="nucleotide sequence ID" value="NZ_JDSS02000037.1"/>
</dbReference>
<dbReference type="SUPFAM" id="SSF52540">
    <property type="entry name" value="P-loop containing nucleoside triphosphate hydrolases"/>
    <property type="match status" value="1"/>
</dbReference>
<name>A0A084XWD9_9PROT</name>
<accession>A0A084XWD9</accession>
<reference evidence="4 5" key="1">
    <citation type="submission" date="2014-07" db="EMBL/GenBank/DDBJ databases">
        <title>Expanding our view of genomic diversity in Candidatus Accumulibacter clades.</title>
        <authorList>
            <person name="Skennerton C.T."/>
            <person name="Barr J.J."/>
            <person name="Slater F.R."/>
            <person name="Bond P.L."/>
            <person name="Tyson G.W."/>
        </authorList>
    </citation>
    <scope>NUCLEOTIDE SEQUENCE [LARGE SCALE GENOMIC DNA]</scope>
    <source>
        <strain evidence="5">SK-01</strain>
    </source>
</reference>
<evidence type="ECO:0000313" key="5">
    <source>
        <dbReference type="Proteomes" id="UP000019812"/>
    </source>
</evidence>
<dbReference type="GO" id="GO:0005524">
    <property type="term" value="F:ATP binding"/>
    <property type="evidence" value="ECO:0007669"/>
    <property type="project" value="UniProtKB-KW"/>
</dbReference>
<sequence>MDQIAEEDRRLLVVIAGHNGAGKTTIYRERIASALACLLTEHINPDEIEKVITFDLGEHSLSKEEFEERAATEATRLRQQYLDREINFSFETVFSDPEQDKVGFMDEARRRGYLVLLIAVGLGSIEKSKARVAIRHAKGGHNVRDDKIEGRYERVLLNFAHGARIATLAIFFDNSEDRSEDDLDTYWDIAFFENGRLGVKDEYPPAWWHQVESTFYRLNAGAM</sequence>
<dbReference type="InterPro" id="IPR010488">
    <property type="entry name" value="Zeta_toxin_domain"/>
</dbReference>
<dbReference type="Gene3D" id="3.40.50.300">
    <property type="entry name" value="P-loop containing nucleotide triphosphate hydrolases"/>
    <property type="match status" value="1"/>
</dbReference>
<dbReference type="InterPro" id="IPR027417">
    <property type="entry name" value="P-loop_NTPase"/>
</dbReference>
<evidence type="ECO:0000256" key="2">
    <source>
        <dbReference type="ARBA" id="ARBA00022840"/>
    </source>
</evidence>
<dbReference type="Proteomes" id="UP000019812">
    <property type="component" value="Unassembled WGS sequence"/>
</dbReference>
<dbReference type="GO" id="GO:0016301">
    <property type="term" value="F:kinase activity"/>
    <property type="evidence" value="ECO:0007669"/>
    <property type="project" value="InterPro"/>
</dbReference>
<proteinExistence type="predicted"/>
<keyword evidence="2" id="KW-0067">ATP-binding</keyword>
<keyword evidence="1" id="KW-0547">Nucleotide-binding</keyword>
<dbReference type="AlphaFoldDB" id="A0A084XWD9"/>
<organism evidence="4 5">
    <name type="scientific">Candidatus Accumulibacter vicinus</name>
    <dbReference type="NCBI Taxonomy" id="2954382"/>
    <lineage>
        <taxon>Bacteria</taxon>
        <taxon>Pseudomonadati</taxon>
        <taxon>Pseudomonadota</taxon>
        <taxon>Betaproteobacteria</taxon>
        <taxon>Candidatus Accumulibacter</taxon>
    </lineage>
</organism>
<evidence type="ECO:0000313" key="4">
    <source>
        <dbReference type="EMBL" id="KFB66783.1"/>
    </source>
</evidence>
<dbReference type="STRING" id="1457154.CAPSK01_003721"/>
<protein>
    <submittedName>
        <fullName evidence="4">Zeta toxin</fullName>
    </submittedName>
</protein>